<name>L0HEM4_METFS</name>
<proteinExistence type="predicted"/>
<dbReference type="Pfam" id="PF13240">
    <property type="entry name" value="Zn_Ribbon_1"/>
    <property type="match status" value="1"/>
</dbReference>
<dbReference type="GeneID" id="14310490"/>
<reference evidence="4 5" key="2">
    <citation type="journal article" date="2014" name="Genome Announc.">
        <title>Complete Genome Sequence of Methanoregula formicica SMSPT, a Mesophilic Hydrogenotrophic Methanogen Isolated from a Methanogenic Upflow Anaerobic Sludge Blanket Reactor.</title>
        <authorList>
            <person name="Yamamoto K."/>
            <person name="Tamaki H."/>
            <person name="Cadillo-Quiroz H."/>
            <person name="Imachi H."/>
            <person name="Kyrpides N."/>
            <person name="Woyke T."/>
            <person name="Goodwin L."/>
            <person name="Zinder S.H."/>
            <person name="Kamagata Y."/>
            <person name="Liu W.T."/>
        </authorList>
    </citation>
    <scope>NUCLEOTIDE SEQUENCE [LARGE SCALE GENOMIC DNA]</scope>
    <source>
        <strain evidence="5">DSM 22288 / NBRC 105244 / SMSP</strain>
    </source>
</reference>
<feature type="domain" description="Zinc-ribbon" evidence="3">
    <location>
        <begin position="160"/>
        <end position="182"/>
    </location>
</feature>
<dbReference type="STRING" id="593750.Metfor_1177"/>
<evidence type="ECO:0000259" key="3">
    <source>
        <dbReference type="Pfam" id="PF13240"/>
    </source>
</evidence>
<dbReference type="InterPro" id="IPR026870">
    <property type="entry name" value="Zinc_ribbon_dom"/>
</dbReference>
<dbReference type="KEGG" id="mfo:Metfor_1177"/>
<evidence type="ECO:0000256" key="1">
    <source>
        <dbReference type="SAM" id="MobiDB-lite"/>
    </source>
</evidence>
<evidence type="ECO:0000313" key="5">
    <source>
        <dbReference type="Proteomes" id="UP000010824"/>
    </source>
</evidence>
<dbReference type="EMBL" id="CP003167">
    <property type="protein sequence ID" value="AGB02221.1"/>
    <property type="molecule type" value="Genomic_DNA"/>
</dbReference>
<sequence length="445" mass="46601">MGDPDLYRGEQVLLRTPGVSVKSIPFEGILTNMRIILVDRAKNILPTKEVAYEMIMEAEIGENAIGEEILTLTVQTATGENRQMILTFPQREGGNRSRVRDEWVRIIQQEVSAARGAAVRQAVNAPQNVPVRRSTQTRAYESPAPAGGMSVGSASDDVVYCTKCGNPVLSDSAFCNKCGTPIVASAPPARQAAPVRQQTSPPARAYDSENAAPGVPLDSPRMTSPQAARPGIPQQKPAKKGLLSGLFGGAKKKPSTPRPAAPARSPRRSMMPGKNVLMAGVIVIVLVVLLAAAAFVVYPMISSGASAEGEPSSSGEPSATETPSGSSGSTTPSGPLSNTGVASITVKETTAPTVPVSGVWVMISYIGSYKGTYGMSSDLQKVESSGSRLFEVVNATGTVQADFEKKDSSTKHELSVAIYKDGTLLKSDATNESYGKVSVSADTGS</sequence>
<dbReference type="InParanoid" id="L0HEM4"/>
<feature type="region of interest" description="Disordered" evidence="1">
    <location>
        <begin position="187"/>
        <end position="271"/>
    </location>
</feature>
<feature type="compositionally biased region" description="Low complexity" evidence="1">
    <location>
        <begin position="187"/>
        <end position="198"/>
    </location>
</feature>
<feature type="region of interest" description="Disordered" evidence="1">
    <location>
        <begin position="306"/>
        <end position="340"/>
    </location>
</feature>
<reference evidence="5" key="1">
    <citation type="submission" date="2011-12" db="EMBL/GenBank/DDBJ databases">
        <title>Complete sequence of Methanoregula formicicum SMSP.</title>
        <authorList>
            <person name="Lucas S."/>
            <person name="Han J."/>
            <person name="Lapidus A."/>
            <person name="Cheng J.-F."/>
            <person name="Goodwin L."/>
            <person name="Pitluck S."/>
            <person name="Peters L."/>
            <person name="Ovchinnikova G."/>
            <person name="Teshima H."/>
            <person name="Detter J.C."/>
            <person name="Han C."/>
            <person name="Tapia R."/>
            <person name="Land M."/>
            <person name="Hauser L."/>
            <person name="Kyrpides N."/>
            <person name="Ivanova N."/>
            <person name="Pagani I."/>
            <person name="Imachi H."/>
            <person name="Tamaki H."/>
            <person name="Sekiguchi Y."/>
            <person name="Kamagata Y."/>
            <person name="Cadillo-Quiroz H."/>
            <person name="Zinder S."/>
            <person name="Liu W.-T."/>
            <person name="Woyke T."/>
        </authorList>
    </citation>
    <scope>NUCLEOTIDE SEQUENCE [LARGE SCALE GENOMIC DNA]</scope>
    <source>
        <strain evidence="5">DSM 22288 / NBRC 105244 / SMSP</strain>
    </source>
</reference>
<feature type="transmembrane region" description="Helical" evidence="2">
    <location>
        <begin position="276"/>
        <end position="301"/>
    </location>
</feature>
<evidence type="ECO:0000313" key="4">
    <source>
        <dbReference type="EMBL" id="AGB02221.1"/>
    </source>
</evidence>
<keyword evidence="2" id="KW-1133">Transmembrane helix</keyword>
<protein>
    <recommendedName>
        <fullName evidence="3">Zinc-ribbon domain-containing protein</fullName>
    </recommendedName>
</protein>
<gene>
    <name evidence="4" type="ordered locus">Metfor_1177</name>
</gene>
<organism evidence="4 5">
    <name type="scientific">Methanoregula formicica (strain DSM 22288 / NBRC 105244 / SMSP)</name>
    <dbReference type="NCBI Taxonomy" id="593750"/>
    <lineage>
        <taxon>Archaea</taxon>
        <taxon>Methanobacteriati</taxon>
        <taxon>Methanobacteriota</taxon>
        <taxon>Stenosarchaea group</taxon>
        <taxon>Methanomicrobia</taxon>
        <taxon>Methanomicrobiales</taxon>
        <taxon>Methanoregulaceae</taxon>
        <taxon>Methanoregula</taxon>
    </lineage>
</organism>
<keyword evidence="2" id="KW-0812">Transmembrane</keyword>
<dbReference type="RefSeq" id="WP_015285184.1">
    <property type="nucleotide sequence ID" value="NC_019943.1"/>
</dbReference>
<keyword evidence="5" id="KW-1185">Reference proteome</keyword>
<evidence type="ECO:0000256" key="2">
    <source>
        <dbReference type="SAM" id="Phobius"/>
    </source>
</evidence>
<dbReference type="Proteomes" id="UP000010824">
    <property type="component" value="Chromosome"/>
</dbReference>
<dbReference type="eggNOG" id="arCOG10346">
    <property type="taxonomic scope" value="Archaea"/>
</dbReference>
<accession>L0HEM4</accession>
<keyword evidence="2" id="KW-0472">Membrane</keyword>
<dbReference type="eggNOG" id="arCOG01917">
    <property type="taxonomic scope" value="Archaea"/>
</dbReference>
<dbReference type="HOGENOM" id="CLU_614842_0_0_2"/>
<dbReference type="AlphaFoldDB" id="L0HEM4"/>
<feature type="region of interest" description="Disordered" evidence="1">
    <location>
        <begin position="127"/>
        <end position="152"/>
    </location>
</feature>